<evidence type="ECO:0000256" key="2">
    <source>
        <dbReference type="ARBA" id="ARBA00022980"/>
    </source>
</evidence>
<feature type="domain" description="Large ribosomal subunit protein uL5 C-terminal" evidence="8">
    <location>
        <begin position="123"/>
        <end position="212"/>
    </location>
</feature>
<dbReference type="InterPro" id="IPR031309">
    <property type="entry name" value="Ribosomal_uL5_C"/>
</dbReference>
<dbReference type="InterPro" id="IPR031310">
    <property type="entry name" value="Ribosomal_uL5_N"/>
</dbReference>
<dbReference type="EMBL" id="MGEP01000018">
    <property type="protein sequence ID" value="OGL87364.1"/>
    <property type="molecule type" value="Genomic_DNA"/>
</dbReference>
<dbReference type="InterPro" id="IPR022803">
    <property type="entry name" value="Ribosomal_uL5_dom_sf"/>
</dbReference>
<dbReference type="PROSITE" id="PS00358">
    <property type="entry name" value="RIBOSOMAL_L5"/>
    <property type="match status" value="1"/>
</dbReference>
<dbReference type="Pfam" id="PF00281">
    <property type="entry name" value="Ribosomal_L5"/>
    <property type="match status" value="1"/>
</dbReference>
<reference evidence="9 10" key="1">
    <citation type="journal article" date="2016" name="Nat. Commun.">
        <title>Thousands of microbial genomes shed light on interconnected biogeochemical processes in an aquifer system.</title>
        <authorList>
            <person name="Anantharaman K."/>
            <person name="Brown C.T."/>
            <person name="Hug L.A."/>
            <person name="Sharon I."/>
            <person name="Castelle C.J."/>
            <person name="Probst A.J."/>
            <person name="Thomas B.C."/>
            <person name="Singh A."/>
            <person name="Wilkins M.J."/>
            <person name="Karaoz U."/>
            <person name="Brodie E.L."/>
            <person name="Williams K.H."/>
            <person name="Hubbard S.S."/>
            <person name="Banfield J.F."/>
        </authorList>
    </citation>
    <scope>NUCLEOTIDE SEQUENCE [LARGE SCALE GENOMIC DNA]</scope>
</reference>
<name>A0A1F7VBJ5_9BACT</name>
<organism evidence="9 10">
    <name type="scientific">Candidatus Uhrbacteria bacterium RIFCSPLOWO2_02_FULL_48_12</name>
    <dbReference type="NCBI Taxonomy" id="1802407"/>
    <lineage>
        <taxon>Bacteria</taxon>
        <taxon>Candidatus Uhriibacteriota</taxon>
    </lineage>
</organism>
<gene>
    <name evidence="9" type="ORF">A3I40_02810</name>
</gene>
<dbReference type="InterPro" id="IPR020929">
    <property type="entry name" value="Ribosomal_uL5_CS"/>
</dbReference>
<dbReference type="NCBIfam" id="NF000585">
    <property type="entry name" value="PRK00010.1"/>
    <property type="match status" value="1"/>
</dbReference>
<evidence type="ECO:0000256" key="3">
    <source>
        <dbReference type="ARBA" id="ARBA00023274"/>
    </source>
</evidence>
<accession>A0A1F7VBJ5</accession>
<dbReference type="Gene3D" id="3.30.1440.10">
    <property type="match status" value="1"/>
</dbReference>
<evidence type="ECO:0000313" key="9">
    <source>
        <dbReference type="EMBL" id="OGL87364.1"/>
    </source>
</evidence>
<dbReference type="InterPro" id="IPR020930">
    <property type="entry name" value="Ribosomal_uL5_bac-type"/>
</dbReference>
<dbReference type="FunFam" id="3.30.1440.10:FF:000001">
    <property type="entry name" value="50S ribosomal protein L5"/>
    <property type="match status" value="1"/>
</dbReference>
<feature type="region of interest" description="Disordered" evidence="6">
    <location>
        <begin position="1"/>
        <end position="39"/>
    </location>
</feature>
<dbReference type="PANTHER" id="PTHR11994">
    <property type="entry name" value="60S RIBOSOMAL PROTEIN L11-RELATED"/>
    <property type="match status" value="1"/>
</dbReference>
<sequence length="213" mass="23537">MPHSLTHAPVPSSGTVRGSAPRNPETKGATSQHRINPWSSTLKEKYQQEIVPAMKKEFGYRNSLAVPRLNKAVVHMGTGAGLKDAKFLEGAEATLRRITGQAPVKTLAKKSIANFKIRQGMVVGLKVTLRGKRMWDFLNKLIAVALPRTRDFRGLKPSLVDRSGNLSIGFREHVAFPEIRSDEVERLYGLEVVVDTTAVSQDEGLALFKYLGF</sequence>
<dbReference type="HAMAP" id="MF_01333_B">
    <property type="entry name" value="Ribosomal_uL5_B"/>
    <property type="match status" value="1"/>
</dbReference>
<keyword evidence="3" id="KW-0687">Ribonucleoprotein</keyword>
<feature type="domain" description="Large ribosomal subunit protein uL5 N-terminal" evidence="7">
    <location>
        <begin position="62"/>
        <end position="118"/>
    </location>
</feature>
<dbReference type="STRING" id="1802407.A3I40_02810"/>
<evidence type="ECO:0000256" key="6">
    <source>
        <dbReference type="SAM" id="MobiDB-lite"/>
    </source>
</evidence>
<feature type="compositionally biased region" description="Polar residues" evidence="6">
    <location>
        <begin position="28"/>
        <end position="39"/>
    </location>
</feature>
<dbReference type="GO" id="GO:0006412">
    <property type="term" value="P:translation"/>
    <property type="evidence" value="ECO:0007669"/>
    <property type="project" value="InterPro"/>
</dbReference>
<comment type="caution">
    <text evidence="9">The sequence shown here is derived from an EMBL/GenBank/DDBJ whole genome shotgun (WGS) entry which is preliminary data.</text>
</comment>
<evidence type="ECO:0000256" key="4">
    <source>
        <dbReference type="ARBA" id="ARBA00035245"/>
    </source>
</evidence>
<comment type="similarity">
    <text evidence="1">Belongs to the universal ribosomal protein uL5 family.</text>
</comment>
<dbReference type="InterPro" id="IPR002132">
    <property type="entry name" value="Ribosomal_uL5"/>
</dbReference>
<feature type="non-terminal residue" evidence="9">
    <location>
        <position position="213"/>
    </location>
</feature>
<dbReference type="Proteomes" id="UP000178723">
    <property type="component" value="Unassembled WGS sequence"/>
</dbReference>
<dbReference type="Pfam" id="PF00673">
    <property type="entry name" value="Ribosomal_L5_C"/>
    <property type="match status" value="1"/>
</dbReference>
<protein>
    <recommendedName>
        <fullName evidence="4">Large ribosomal subunit protein uL5</fullName>
    </recommendedName>
    <alternativeName>
        <fullName evidence="5">50S ribosomal protein L5</fullName>
    </alternativeName>
</protein>
<dbReference type="SUPFAM" id="SSF55282">
    <property type="entry name" value="RL5-like"/>
    <property type="match status" value="1"/>
</dbReference>
<dbReference type="GO" id="GO:1990904">
    <property type="term" value="C:ribonucleoprotein complex"/>
    <property type="evidence" value="ECO:0007669"/>
    <property type="project" value="UniProtKB-KW"/>
</dbReference>
<dbReference type="AlphaFoldDB" id="A0A1F7VBJ5"/>
<proteinExistence type="inferred from homology"/>
<dbReference type="GO" id="GO:0003735">
    <property type="term" value="F:structural constituent of ribosome"/>
    <property type="evidence" value="ECO:0007669"/>
    <property type="project" value="InterPro"/>
</dbReference>
<evidence type="ECO:0000256" key="1">
    <source>
        <dbReference type="ARBA" id="ARBA00008553"/>
    </source>
</evidence>
<evidence type="ECO:0000259" key="7">
    <source>
        <dbReference type="Pfam" id="PF00281"/>
    </source>
</evidence>
<dbReference type="GO" id="GO:0005840">
    <property type="term" value="C:ribosome"/>
    <property type="evidence" value="ECO:0007669"/>
    <property type="project" value="UniProtKB-KW"/>
</dbReference>
<evidence type="ECO:0000259" key="8">
    <source>
        <dbReference type="Pfam" id="PF00673"/>
    </source>
</evidence>
<evidence type="ECO:0000256" key="5">
    <source>
        <dbReference type="ARBA" id="ARBA00035461"/>
    </source>
</evidence>
<keyword evidence="2 9" id="KW-0689">Ribosomal protein</keyword>
<evidence type="ECO:0000313" key="10">
    <source>
        <dbReference type="Proteomes" id="UP000178723"/>
    </source>
</evidence>